<gene>
    <name evidence="1" type="ORF">CARN7_1534</name>
</gene>
<evidence type="ECO:0000313" key="1">
    <source>
        <dbReference type="EMBL" id="CBI10739.1"/>
    </source>
</evidence>
<protein>
    <submittedName>
        <fullName evidence="1">Uncharacterized protein</fullName>
    </submittedName>
</protein>
<dbReference type="EMBL" id="CABR01000102">
    <property type="protein sequence ID" value="CBI10739.1"/>
    <property type="molecule type" value="Genomic_DNA"/>
</dbReference>
<name>E6QU17_9ZZZZ</name>
<proteinExistence type="predicted"/>
<accession>E6QU17</accession>
<organism evidence="1">
    <name type="scientific">mine drainage metagenome</name>
    <dbReference type="NCBI Taxonomy" id="410659"/>
    <lineage>
        <taxon>unclassified sequences</taxon>
        <taxon>metagenomes</taxon>
        <taxon>ecological metagenomes</taxon>
    </lineage>
</organism>
<dbReference type="AlphaFoldDB" id="E6QU17"/>
<sequence>MRGVVQSGIIAAWLAHTHDTCTLILLKDDTLKPPYVDLIKRPHLNVLFLVF</sequence>
<comment type="caution">
    <text evidence="1">The sequence shown here is derived from an EMBL/GenBank/DDBJ whole genome shotgun (WGS) entry which is preliminary data.</text>
</comment>
<reference evidence="1" key="1">
    <citation type="submission" date="2009-10" db="EMBL/GenBank/DDBJ databases">
        <title>Diversity of trophic interactions inside an arsenic-rich microbial ecosystem.</title>
        <authorList>
            <person name="Bertin P.N."/>
            <person name="Heinrich-Salmeron A."/>
            <person name="Pelletier E."/>
            <person name="Goulhen-Chollet F."/>
            <person name="Arsene-Ploetze F."/>
            <person name="Gallien S."/>
            <person name="Calteau A."/>
            <person name="Vallenet D."/>
            <person name="Casiot C."/>
            <person name="Chane-Woon-Ming B."/>
            <person name="Giloteaux L."/>
            <person name="Barakat M."/>
            <person name="Bonnefoy V."/>
            <person name="Bruneel O."/>
            <person name="Chandler M."/>
            <person name="Cleiss J."/>
            <person name="Duran R."/>
            <person name="Elbaz-Poulichet F."/>
            <person name="Fonknechten N."/>
            <person name="Lauga B."/>
            <person name="Mornico D."/>
            <person name="Ortet P."/>
            <person name="Schaeffer C."/>
            <person name="Siguier P."/>
            <person name="Alexander Thil Smith A."/>
            <person name="Van Dorsselaer A."/>
            <person name="Weissenbach J."/>
            <person name="Medigue C."/>
            <person name="Le Paslier D."/>
        </authorList>
    </citation>
    <scope>NUCLEOTIDE SEQUENCE</scope>
</reference>